<dbReference type="PROSITE" id="PS51077">
    <property type="entry name" value="HTH_ICLR"/>
    <property type="match status" value="1"/>
</dbReference>
<dbReference type="PROSITE" id="PS51078">
    <property type="entry name" value="ICLR_ED"/>
    <property type="match status" value="1"/>
</dbReference>
<organism evidence="7 8">
    <name type="scientific">Shinella sumterensis</name>
    <dbReference type="NCBI Taxonomy" id="1967501"/>
    <lineage>
        <taxon>Bacteria</taxon>
        <taxon>Pseudomonadati</taxon>
        <taxon>Pseudomonadota</taxon>
        <taxon>Alphaproteobacteria</taxon>
        <taxon>Hyphomicrobiales</taxon>
        <taxon>Rhizobiaceae</taxon>
        <taxon>Shinella</taxon>
    </lineage>
</organism>
<dbReference type="PANTHER" id="PTHR30136:SF24">
    <property type="entry name" value="HTH-TYPE TRANSCRIPTIONAL REPRESSOR ALLR"/>
    <property type="match status" value="1"/>
</dbReference>
<dbReference type="InterPro" id="IPR050707">
    <property type="entry name" value="HTH_MetabolicPath_Reg"/>
</dbReference>
<evidence type="ECO:0000313" key="7">
    <source>
        <dbReference type="EMBL" id="WLR96929.1"/>
    </source>
</evidence>
<dbReference type="Gene3D" id="3.30.450.40">
    <property type="match status" value="1"/>
</dbReference>
<name>A0AA50H3V9_9HYPH</name>
<dbReference type="InterPro" id="IPR014757">
    <property type="entry name" value="Tscrpt_reg_IclR_C"/>
</dbReference>
<dbReference type="NCBIfam" id="NF045644">
    <property type="entry name" value="TransRegBhcR"/>
    <property type="match status" value="1"/>
</dbReference>
<dbReference type="SUPFAM" id="SSF46785">
    <property type="entry name" value="Winged helix' DNA-binding domain"/>
    <property type="match status" value="1"/>
</dbReference>
<keyword evidence="2" id="KW-0238">DNA-binding</keyword>
<evidence type="ECO:0000256" key="1">
    <source>
        <dbReference type="ARBA" id="ARBA00023015"/>
    </source>
</evidence>
<protein>
    <submittedName>
        <fullName evidence="7">IclR family transcriptional regulator</fullName>
    </submittedName>
</protein>
<keyword evidence="8" id="KW-1185">Reference proteome</keyword>
<evidence type="ECO:0000259" key="5">
    <source>
        <dbReference type="PROSITE" id="PS51077"/>
    </source>
</evidence>
<keyword evidence="3" id="KW-0804">Transcription</keyword>
<dbReference type="GO" id="GO:0045892">
    <property type="term" value="P:negative regulation of DNA-templated transcription"/>
    <property type="evidence" value="ECO:0007669"/>
    <property type="project" value="TreeGrafter"/>
</dbReference>
<dbReference type="Pfam" id="PF01614">
    <property type="entry name" value="IclR_C"/>
    <property type="match status" value="1"/>
</dbReference>
<sequence length="276" mass="29463">MAEHQEKTRGRPGRKPAADAAPSSVQVLDRSLKLLDLVAHADGAGLSDLADQSGMAPSTVHRLLTSLAQHGMVAHDAETGAWTIGVKAFEIGTAYLRFRKLGTISRPFLKQLMEGCGETANIAIEDDGDVVFISQVESHAPMRAFFRPGRRGPIHASGIGKAILSTWPDARIEALLSGRALQHFTEKTRDTIPTLLEDIAAIRARGWSIDDEEHTLGMRCVAAPIFDEYGEAVAGISVSGPAVRLPDSKIDAFGPVVRAAAEGLTKAMGGRVTKPE</sequence>
<dbReference type="SUPFAM" id="SSF55781">
    <property type="entry name" value="GAF domain-like"/>
    <property type="match status" value="1"/>
</dbReference>
<proteinExistence type="predicted"/>
<evidence type="ECO:0000256" key="4">
    <source>
        <dbReference type="SAM" id="MobiDB-lite"/>
    </source>
</evidence>
<reference evidence="7 8" key="1">
    <citation type="submission" date="2023-08" db="EMBL/GenBank/DDBJ databases">
        <title>Pathogen: clinical or host-associated sample.</title>
        <authorList>
            <person name="Hergert J."/>
            <person name="Casey R."/>
            <person name="Wagner J."/>
            <person name="Young E.L."/>
            <person name="Oakeson K.F."/>
        </authorList>
    </citation>
    <scope>NUCLEOTIDE SEQUENCE [LARGE SCALE GENOMIC DNA]</scope>
    <source>
        <strain evidence="7 8">1760953</strain>
    </source>
</reference>
<keyword evidence="1" id="KW-0805">Transcription regulation</keyword>
<dbReference type="RefSeq" id="WP_306037108.1">
    <property type="nucleotide sequence ID" value="NZ_CP132302.1"/>
</dbReference>
<dbReference type="SMART" id="SM00346">
    <property type="entry name" value="HTH_ICLR"/>
    <property type="match status" value="1"/>
</dbReference>
<dbReference type="GO" id="GO:0003677">
    <property type="term" value="F:DNA binding"/>
    <property type="evidence" value="ECO:0007669"/>
    <property type="project" value="UniProtKB-KW"/>
</dbReference>
<dbReference type="InterPro" id="IPR005471">
    <property type="entry name" value="Tscrpt_reg_IclR_N"/>
</dbReference>
<evidence type="ECO:0000313" key="8">
    <source>
        <dbReference type="Proteomes" id="UP001234585"/>
    </source>
</evidence>
<dbReference type="PANTHER" id="PTHR30136">
    <property type="entry name" value="HELIX-TURN-HELIX TRANSCRIPTIONAL REGULATOR, ICLR FAMILY"/>
    <property type="match status" value="1"/>
</dbReference>
<feature type="domain" description="IclR-ED" evidence="6">
    <location>
        <begin position="87"/>
        <end position="270"/>
    </location>
</feature>
<dbReference type="GO" id="GO:0003700">
    <property type="term" value="F:DNA-binding transcription factor activity"/>
    <property type="evidence" value="ECO:0007669"/>
    <property type="project" value="TreeGrafter"/>
</dbReference>
<evidence type="ECO:0000259" key="6">
    <source>
        <dbReference type="PROSITE" id="PS51078"/>
    </source>
</evidence>
<dbReference type="Gene3D" id="1.10.10.10">
    <property type="entry name" value="Winged helix-like DNA-binding domain superfamily/Winged helix DNA-binding domain"/>
    <property type="match status" value="1"/>
</dbReference>
<dbReference type="Pfam" id="PF09339">
    <property type="entry name" value="HTH_IclR"/>
    <property type="match status" value="1"/>
</dbReference>
<feature type="region of interest" description="Disordered" evidence="4">
    <location>
        <begin position="1"/>
        <end position="22"/>
    </location>
</feature>
<dbReference type="InterPro" id="IPR029016">
    <property type="entry name" value="GAF-like_dom_sf"/>
</dbReference>
<dbReference type="Proteomes" id="UP001234585">
    <property type="component" value="Chromosome"/>
</dbReference>
<accession>A0AA50H3V9</accession>
<dbReference type="EMBL" id="CP132302">
    <property type="protein sequence ID" value="WLR96929.1"/>
    <property type="molecule type" value="Genomic_DNA"/>
</dbReference>
<dbReference type="AlphaFoldDB" id="A0AA50H3V9"/>
<dbReference type="InterPro" id="IPR036388">
    <property type="entry name" value="WH-like_DNA-bd_sf"/>
</dbReference>
<dbReference type="InterPro" id="IPR036390">
    <property type="entry name" value="WH_DNA-bd_sf"/>
</dbReference>
<evidence type="ECO:0000256" key="3">
    <source>
        <dbReference type="ARBA" id="ARBA00023163"/>
    </source>
</evidence>
<feature type="domain" description="HTH iclR-type" evidence="5">
    <location>
        <begin position="25"/>
        <end position="86"/>
    </location>
</feature>
<gene>
    <name evidence="7" type="ORF">Q9313_14660</name>
</gene>
<evidence type="ECO:0000256" key="2">
    <source>
        <dbReference type="ARBA" id="ARBA00023125"/>
    </source>
</evidence>
<dbReference type="InterPro" id="IPR054844">
    <property type="entry name" value="TransRegBhcR"/>
</dbReference>